<evidence type="ECO:0008006" key="7">
    <source>
        <dbReference type="Google" id="ProtNLM"/>
    </source>
</evidence>
<dbReference type="SUPFAM" id="SSF52540">
    <property type="entry name" value="P-loop containing nucleoside triphosphate hydrolases"/>
    <property type="match status" value="1"/>
</dbReference>
<sequence length="837" mass="95210">MLLKQIADTQSKAKLPKTIIGVVGNTGAGKSSIINALLEEEKIVPTNCMRACTAVVTEISYNHDTDCKYRAVVEFIAKEDWQKELEVLFDDIIESGDFDRESGNPDSEAGIAWAKLRAVYPRITRTELKSANIQFWVQEKKVSRLLEEGKIEIKEKDALRFYNKLQKYMTKAEKEKKFEMEYWPLIKVVRLYLKADILKTGAVLVDLPGTHDSNAARANVAEGYMMQCSSLWVVAPIHRAINDKSAKDLLGKAFRRQLFMDGGYQAVSFLCSKCDDISVTEAIESLGLEEDAEQYQDRIDELQGHRKDLMKSVQAGKKTVEKMAKELETLRLEKNTYEELKKEAKAGNTVYAPEPKAITSPKRSPKSNARSSNAVSRNRGKVTSYFSKKPISLTNNDEDEDYVEPNDDPLSLKAIDAKIVQLKTAINKVKTGATVIRKDIAVQGKERQETEKAIKVAKAELEVFCIQARNSASKRAIKRDFAAGLKDMDDEAAYDRDPENFDAREDLRDYDEIARTFPVYCVSARAFQKLSGRLQQDSKSSSFVDVWETEIPKLQRHCVRATKQHRRLFALQFLNTLDQLSNSLSLWSTGTSNAVLEKEEFEAISASITDRLRQLELDLCVNASSVATALSARAEARLFSIFPDAAQAAITEAENIVTQMDTVHWGTYRALCKRQGVHRNCHKEEFNVNQSLCEPLIRTVTAPWGVFFQTEIHTAFDLVVSIEERLSETLNSIFPRFQELGLGDFQKDMLRRQTSILAQAFKDKCIRIIHKVQARQKEINRMFEQVVREELSDTYETITEIRGRGSWLRMRRAMHDDVDDKKEAIFRQTVYSVQTEL</sequence>
<dbReference type="InterPro" id="IPR045063">
    <property type="entry name" value="Dynamin_N"/>
</dbReference>
<evidence type="ECO:0000256" key="2">
    <source>
        <dbReference type="SAM" id="MobiDB-lite"/>
    </source>
</evidence>
<organism evidence="5 6">
    <name type="scientific">Ascobolus immersus RN42</name>
    <dbReference type="NCBI Taxonomy" id="1160509"/>
    <lineage>
        <taxon>Eukaryota</taxon>
        <taxon>Fungi</taxon>
        <taxon>Dikarya</taxon>
        <taxon>Ascomycota</taxon>
        <taxon>Pezizomycotina</taxon>
        <taxon>Pezizomycetes</taxon>
        <taxon>Pezizales</taxon>
        <taxon>Ascobolaceae</taxon>
        <taxon>Ascobolus</taxon>
    </lineage>
</organism>
<dbReference type="Proteomes" id="UP000275078">
    <property type="component" value="Unassembled WGS sequence"/>
</dbReference>
<feature type="compositionally biased region" description="Low complexity" evidence="2">
    <location>
        <begin position="367"/>
        <end position="377"/>
    </location>
</feature>
<evidence type="ECO:0000313" key="6">
    <source>
        <dbReference type="Proteomes" id="UP000275078"/>
    </source>
</evidence>
<dbReference type="PANTHER" id="PTHR36681">
    <property type="entry name" value="NUCLEAR GTPASE, GERMINAL CENTER-ASSOCIATED, TANDEM DUPLICATE 3"/>
    <property type="match status" value="1"/>
</dbReference>
<dbReference type="AlphaFoldDB" id="A0A3N4HHD8"/>
<evidence type="ECO:0000256" key="1">
    <source>
        <dbReference type="SAM" id="Coils"/>
    </source>
</evidence>
<evidence type="ECO:0000259" key="3">
    <source>
        <dbReference type="Pfam" id="PF00350"/>
    </source>
</evidence>
<keyword evidence="1" id="KW-0175">Coiled coil</keyword>
<protein>
    <recommendedName>
        <fullName evidence="7">P-loop containing nucleoside triphosphate hydrolase protein</fullName>
    </recommendedName>
</protein>
<evidence type="ECO:0000259" key="4">
    <source>
        <dbReference type="Pfam" id="PF24564"/>
    </source>
</evidence>
<accession>A0A3N4HHD8</accession>
<feature type="domain" description="Dynamin N-terminal" evidence="3">
    <location>
        <begin position="20"/>
        <end position="249"/>
    </location>
</feature>
<dbReference type="Gene3D" id="3.40.50.300">
    <property type="entry name" value="P-loop containing nucleotide triphosphate hydrolases"/>
    <property type="match status" value="1"/>
</dbReference>
<feature type="region of interest" description="Disordered" evidence="2">
    <location>
        <begin position="351"/>
        <end position="381"/>
    </location>
</feature>
<dbReference type="InterPro" id="IPR056024">
    <property type="entry name" value="DUF7605"/>
</dbReference>
<dbReference type="STRING" id="1160509.A0A3N4HHD8"/>
<feature type="domain" description="DUF7605" evidence="4">
    <location>
        <begin position="651"/>
        <end position="821"/>
    </location>
</feature>
<proteinExistence type="predicted"/>
<dbReference type="EMBL" id="ML119820">
    <property type="protein sequence ID" value="RPA73452.1"/>
    <property type="molecule type" value="Genomic_DNA"/>
</dbReference>
<dbReference type="Pfam" id="PF24564">
    <property type="entry name" value="DUF7605"/>
    <property type="match status" value="1"/>
</dbReference>
<dbReference type="PANTHER" id="PTHR36681:SF3">
    <property type="entry name" value="NUCLEAR GTPASE, GERMINAL CENTER-ASSOCIATED, TANDEM DUPLICATE 3"/>
    <property type="match status" value="1"/>
</dbReference>
<feature type="non-terminal residue" evidence="5">
    <location>
        <position position="837"/>
    </location>
</feature>
<evidence type="ECO:0000313" key="5">
    <source>
        <dbReference type="EMBL" id="RPA73452.1"/>
    </source>
</evidence>
<keyword evidence="6" id="KW-1185">Reference proteome</keyword>
<name>A0A3N4HHD8_ASCIM</name>
<dbReference type="OrthoDB" id="3598281at2759"/>
<dbReference type="InterPro" id="IPR027417">
    <property type="entry name" value="P-loop_NTPase"/>
</dbReference>
<feature type="coiled-coil region" evidence="1">
    <location>
        <begin position="285"/>
        <end position="347"/>
    </location>
</feature>
<dbReference type="Pfam" id="PF00350">
    <property type="entry name" value="Dynamin_N"/>
    <property type="match status" value="1"/>
</dbReference>
<reference evidence="5 6" key="1">
    <citation type="journal article" date="2018" name="Nat. Ecol. Evol.">
        <title>Pezizomycetes genomes reveal the molecular basis of ectomycorrhizal truffle lifestyle.</title>
        <authorList>
            <person name="Murat C."/>
            <person name="Payen T."/>
            <person name="Noel B."/>
            <person name="Kuo A."/>
            <person name="Morin E."/>
            <person name="Chen J."/>
            <person name="Kohler A."/>
            <person name="Krizsan K."/>
            <person name="Balestrini R."/>
            <person name="Da Silva C."/>
            <person name="Montanini B."/>
            <person name="Hainaut M."/>
            <person name="Levati E."/>
            <person name="Barry K.W."/>
            <person name="Belfiori B."/>
            <person name="Cichocki N."/>
            <person name="Clum A."/>
            <person name="Dockter R.B."/>
            <person name="Fauchery L."/>
            <person name="Guy J."/>
            <person name="Iotti M."/>
            <person name="Le Tacon F."/>
            <person name="Lindquist E.A."/>
            <person name="Lipzen A."/>
            <person name="Malagnac F."/>
            <person name="Mello A."/>
            <person name="Molinier V."/>
            <person name="Miyauchi S."/>
            <person name="Poulain J."/>
            <person name="Riccioni C."/>
            <person name="Rubini A."/>
            <person name="Sitrit Y."/>
            <person name="Splivallo R."/>
            <person name="Traeger S."/>
            <person name="Wang M."/>
            <person name="Zifcakova L."/>
            <person name="Wipf D."/>
            <person name="Zambonelli A."/>
            <person name="Paolocci F."/>
            <person name="Nowrousian M."/>
            <person name="Ottonello S."/>
            <person name="Baldrian P."/>
            <person name="Spatafora J.W."/>
            <person name="Henrissat B."/>
            <person name="Nagy L.G."/>
            <person name="Aury J.M."/>
            <person name="Wincker P."/>
            <person name="Grigoriev I.V."/>
            <person name="Bonfante P."/>
            <person name="Martin F.M."/>
        </authorList>
    </citation>
    <scope>NUCLEOTIDE SEQUENCE [LARGE SCALE GENOMIC DNA]</scope>
    <source>
        <strain evidence="5 6">RN42</strain>
    </source>
</reference>
<gene>
    <name evidence="5" type="ORF">BJ508DRAFT_216132</name>
</gene>